<reference evidence="2" key="1">
    <citation type="submission" date="2016-10" db="EMBL/GenBank/DDBJ databases">
        <authorList>
            <person name="Wibberg D."/>
        </authorList>
    </citation>
    <scope>NUCLEOTIDE SEQUENCE [LARGE SCALE GENOMIC DNA]</scope>
</reference>
<dbReference type="Gene3D" id="3.30.530.20">
    <property type="match status" value="1"/>
</dbReference>
<dbReference type="Proteomes" id="UP000187891">
    <property type="component" value="Unassembled WGS sequence"/>
</dbReference>
<proteinExistence type="predicted"/>
<accession>A0A1R3U1R6</accession>
<protein>
    <submittedName>
        <fullName evidence="1">Polyketide cyclase / dehydrase and lipid transport</fullName>
    </submittedName>
</protein>
<sequence length="133" mass="14627">MTTMTSRIVHLSITRPWKEVYAYAADPERMPEWAAGLASGLTQDGDHWIASGGLGDIRVRFPERNDFGVIDHVVVLPDGLEVYNALRVTPNGDGAEVAFTLMQLPGMSDADFERDAAAVLADLKTLKEILENR</sequence>
<evidence type="ECO:0000313" key="2">
    <source>
        <dbReference type="Proteomes" id="UP000187891"/>
    </source>
</evidence>
<dbReference type="STRING" id="1907666.DSM25559_3183"/>
<dbReference type="AlphaFoldDB" id="A0A1R3U1R6"/>
<dbReference type="InterPro" id="IPR023393">
    <property type="entry name" value="START-like_dom_sf"/>
</dbReference>
<gene>
    <name evidence="1" type="ORF">DSM25559_3183</name>
</gene>
<evidence type="ECO:0000313" key="1">
    <source>
        <dbReference type="EMBL" id="SCX28363.1"/>
    </source>
</evidence>
<name>A0A1R3U1R6_9HYPH</name>
<organism evidence="1 2">
    <name type="scientific">Agrobacterium rosae</name>
    <dbReference type="NCBI Taxonomy" id="1972867"/>
    <lineage>
        <taxon>Bacteria</taxon>
        <taxon>Pseudomonadati</taxon>
        <taxon>Pseudomonadota</taxon>
        <taxon>Alphaproteobacteria</taxon>
        <taxon>Hyphomicrobiales</taxon>
        <taxon>Rhizobiaceae</taxon>
        <taxon>Rhizobium/Agrobacterium group</taxon>
        <taxon>Agrobacterium</taxon>
    </lineage>
</organism>
<dbReference type="SUPFAM" id="SSF55961">
    <property type="entry name" value="Bet v1-like"/>
    <property type="match status" value="1"/>
</dbReference>
<dbReference type="EMBL" id="FMUE01000007">
    <property type="protein sequence ID" value="SCX28363.1"/>
    <property type="molecule type" value="Genomic_DNA"/>
</dbReference>
<dbReference type="RefSeq" id="WP_077121129.1">
    <property type="nucleotide sequence ID" value="NZ_FMUE01000007.1"/>
</dbReference>